<reference evidence="2 3" key="1">
    <citation type="journal article" date="2021" name="BMC Genomics">
        <title>Datura genome reveals duplications of psychoactive alkaloid biosynthetic genes and high mutation rate following tissue culture.</title>
        <authorList>
            <person name="Rajewski A."/>
            <person name="Carter-House D."/>
            <person name="Stajich J."/>
            <person name="Litt A."/>
        </authorList>
    </citation>
    <scope>NUCLEOTIDE SEQUENCE [LARGE SCALE GENOMIC DNA]</scope>
    <source>
        <strain evidence="2">AR-01</strain>
    </source>
</reference>
<gene>
    <name evidence="2" type="ORF">HAX54_047074</name>
</gene>
<dbReference type="Proteomes" id="UP000823775">
    <property type="component" value="Unassembled WGS sequence"/>
</dbReference>
<keyword evidence="3" id="KW-1185">Reference proteome</keyword>
<feature type="chain" id="PRO_5045212338" evidence="1">
    <location>
        <begin position="19"/>
        <end position="51"/>
    </location>
</feature>
<evidence type="ECO:0000256" key="1">
    <source>
        <dbReference type="SAM" id="SignalP"/>
    </source>
</evidence>
<comment type="caution">
    <text evidence="2">The sequence shown here is derived from an EMBL/GenBank/DDBJ whole genome shotgun (WGS) entry which is preliminary data.</text>
</comment>
<sequence length="51" mass="5536">MLLLKLLMKLWRVLQVLVQQEWTEIIKVGGYGCTPLGGDSGGGGYTLVGKD</sequence>
<keyword evidence="1" id="KW-0732">Signal</keyword>
<proteinExistence type="predicted"/>
<organism evidence="2 3">
    <name type="scientific">Datura stramonium</name>
    <name type="common">Jimsonweed</name>
    <name type="synonym">Common thornapple</name>
    <dbReference type="NCBI Taxonomy" id="4076"/>
    <lineage>
        <taxon>Eukaryota</taxon>
        <taxon>Viridiplantae</taxon>
        <taxon>Streptophyta</taxon>
        <taxon>Embryophyta</taxon>
        <taxon>Tracheophyta</taxon>
        <taxon>Spermatophyta</taxon>
        <taxon>Magnoliopsida</taxon>
        <taxon>eudicotyledons</taxon>
        <taxon>Gunneridae</taxon>
        <taxon>Pentapetalae</taxon>
        <taxon>asterids</taxon>
        <taxon>lamiids</taxon>
        <taxon>Solanales</taxon>
        <taxon>Solanaceae</taxon>
        <taxon>Solanoideae</taxon>
        <taxon>Datureae</taxon>
        <taxon>Datura</taxon>
    </lineage>
</organism>
<accession>A0ABS8WML6</accession>
<protein>
    <submittedName>
        <fullName evidence="2">Uncharacterized protein</fullName>
    </submittedName>
</protein>
<feature type="non-terminal residue" evidence="2">
    <location>
        <position position="51"/>
    </location>
</feature>
<evidence type="ECO:0000313" key="3">
    <source>
        <dbReference type="Proteomes" id="UP000823775"/>
    </source>
</evidence>
<feature type="signal peptide" evidence="1">
    <location>
        <begin position="1"/>
        <end position="18"/>
    </location>
</feature>
<name>A0ABS8WML6_DATST</name>
<evidence type="ECO:0000313" key="2">
    <source>
        <dbReference type="EMBL" id="MCE3050374.1"/>
    </source>
</evidence>
<dbReference type="EMBL" id="JACEIK010007533">
    <property type="protein sequence ID" value="MCE3050374.1"/>
    <property type="molecule type" value="Genomic_DNA"/>
</dbReference>